<evidence type="ECO:0008006" key="7">
    <source>
        <dbReference type="Google" id="ProtNLM"/>
    </source>
</evidence>
<reference evidence="5" key="1">
    <citation type="submission" date="2019-02" db="EMBL/GenBank/DDBJ databases">
        <authorList>
            <person name="Li S.-H."/>
        </authorList>
    </citation>
    <scope>NUCLEOTIDE SEQUENCE</scope>
    <source>
        <strain evidence="5">IMCC8485</strain>
    </source>
</reference>
<evidence type="ECO:0000256" key="1">
    <source>
        <dbReference type="ARBA" id="ARBA00022729"/>
    </source>
</evidence>
<gene>
    <name evidence="5" type="ORF">EYC87_16190</name>
</gene>
<dbReference type="InterPro" id="IPR031917">
    <property type="entry name" value="Pilus_assem_C"/>
</dbReference>
<comment type="caution">
    <text evidence="5">The sequence shown here is derived from an EMBL/GenBank/DDBJ whole genome shotgun (WGS) entry which is preliminary data.</text>
</comment>
<accession>A0ABT3SZ24</accession>
<keyword evidence="1" id="KW-0732">Signal</keyword>
<evidence type="ECO:0000259" key="4">
    <source>
        <dbReference type="Pfam" id="PF16967"/>
    </source>
</evidence>
<keyword evidence="6" id="KW-1185">Reference proteome</keyword>
<organism evidence="5 6">
    <name type="scientific">Candidatus Seongchinamella marina</name>
    <dbReference type="NCBI Taxonomy" id="2518990"/>
    <lineage>
        <taxon>Bacteria</taxon>
        <taxon>Pseudomonadati</taxon>
        <taxon>Pseudomonadota</taxon>
        <taxon>Gammaproteobacteria</taxon>
        <taxon>Cellvibrionales</taxon>
        <taxon>Halieaceae</taxon>
        <taxon>Seongchinamella</taxon>
    </lineage>
</organism>
<proteinExistence type="predicted"/>
<dbReference type="Proteomes" id="UP001143307">
    <property type="component" value="Unassembled WGS sequence"/>
</dbReference>
<feature type="domain" description="Pilus assembly protein E-set like" evidence="4">
    <location>
        <begin position="254"/>
        <end position="312"/>
    </location>
</feature>
<dbReference type="Pfam" id="PF16967">
    <property type="entry name" value="TcfC"/>
    <property type="match status" value="1"/>
</dbReference>
<evidence type="ECO:0000313" key="5">
    <source>
        <dbReference type="EMBL" id="MCX2975124.1"/>
    </source>
</evidence>
<evidence type="ECO:0000256" key="2">
    <source>
        <dbReference type="SAM" id="MobiDB-lite"/>
    </source>
</evidence>
<sequence length="792" mass="86527">MAVLALAFGLSGTSKAQEWIPEGFEDLSAPQQTVVDVFYGGVYLASPQAKFNADTITILDPDLIVARMNDLLDPKEFKTLLEFPLNTNASLICRSKFSTDCGQLSTKSVGVIFTVAQLRVDLFVGPDLLSLVTLEQLKFVPPSDAGFSMFDDLSVYASGSSETDLTYNMSNNTMFAYAENRLQINSNVTSGGDVAIDTLAFKRERNGFDYQAGIFRENAGSFQFMQNQQFLGATFGSSLVTRKDLDLALGTTFTIFLESRSLVQIYKDNRLLGSNYYETGNQQIDTSTLPPGAYDVELRIIDSSGRTRTERRFYSKNGKIPPEGESLFFVQAGQYVETLEDKILPETINDGFLRAGIEKRLTASSAAKIGFSTNNRSTMLEAGLFHQGLKYEISAGLGYDDYNRSAFNIQYQYRYSRGALGLSAREISGGDIPVDEISQLGEDTTQLGLNGSIGTDFGDIDLFVDYTEGEGTNGSESFGIKWRPRSFFGLPDMTSSVELSENDGSRLFLVRLNYNSSRGAWSNRGSVQYSGLKKQDESYSNSITGSASSTWEKEDPAGNNYSVDVRADHQENDSVEAGLQAETARGMASFTTKHNIDNNTWEYSGSLRTSFAATTDSIGFGGKSGGASGFLVNVQGPADSDSQVEVKVGRQTIGSIPANTSVFIPAGPYRTHTLEFLSAGNSIENIEYRARPYTLYPGNVIAVRPKIKEIVIAVGKIYLSSGEPLQDALIQGVEGLAITNAYGFFQAEMTPDVRELTFIKSDTSCLVRLPAYELNRGVARLGKLICNSSKTQ</sequence>
<feature type="compositionally biased region" description="Polar residues" evidence="2">
    <location>
        <begin position="538"/>
        <end position="550"/>
    </location>
</feature>
<dbReference type="EMBL" id="SHNP01000006">
    <property type="protein sequence ID" value="MCX2975124.1"/>
    <property type="molecule type" value="Genomic_DNA"/>
</dbReference>
<dbReference type="RefSeq" id="WP_279253785.1">
    <property type="nucleotide sequence ID" value="NZ_SHNP01000006.1"/>
</dbReference>
<evidence type="ECO:0000259" key="3">
    <source>
        <dbReference type="Pfam" id="PF15976"/>
    </source>
</evidence>
<dbReference type="InterPro" id="IPR032636">
    <property type="entry name" value="Pilus_assem_E-set-like_dom"/>
</dbReference>
<evidence type="ECO:0000313" key="6">
    <source>
        <dbReference type="Proteomes" id="UP001143307"/>
    </source>
</evidence>
<feature type="domain" description="Pilus assembly protein C-terminal" evidence="3">
    <location>
        <begin position="695"/>
        <end position="787"/>
    </location>
</feature>
<dbReference type="Pfam" id="PF15976">
    <property type="entry name" value="CooC_C"/>
    <property type="match status" value="1"/>
</dbReference>
<protein>
    <recommendedName>
        <fullName evidence="7">Pilus assembly protein E-set like domain-containing protein</fullName>
    </recommendedName>
</protein>
<name>A0ABT3SZ24_9GAMM</name>
<feature type="region of interest" description="Disordered" evidence="2">
    <location>
        <begin position="538"/>
        <end position="558"/>
    </location>
</feature>